<name>A0A0K2W7M5_MESPL</name>
<comment type="similarity">
    <text evidence="1">Belongs to the ornithine cyclodeaminase/mu-crystallin family.</text>
</comment>
<dbReference type="PANTHER" id="PTHR13812:SF19">
    <property type="entry name" value="KETIMINE REDUCTASE MU-CRYSTALLIN"/>
    <property type="match status" value="1"/>
</dbReference>
<dbReference type="GO" id="GO:0019752">
    <property type="term" value="P:carboxylic acid metabolic process"/>
    <property type="evidence" value="ECO:0007669"/>
    <property type="project" value="UniProtKB-ARBA"/>
</dbReference>
<evidence type="ECO:0008006" key="4">
    <source>
        <dbReference type="Google" id="ProtNLM"/>
    </source>
</evidence>
<organism evidence="2 3">
    <name type="scientific">Mesorhizobium plurifarium</name>
    <dbReference type="NCBI Taxonomy" id="69974"/>
    <lineage>
        <taxon>Bacteria</taxon>
        <taxon>Pseudomonadati</taxon>
        <taxon>Pseudomonadota</taxon>
        <taxon>Alphaproteobacteria</taxon>
        <taxon>Hyphomicrobiales</taxon>
        <taxon>Phyllobacteriaceae</taxon>
        <taxon>Mesorhizobium</taxon>
    </lineage>
</organism>
<dbReference type="Gene3D" id="3.30.1780.10">
    <property type="entry name" value="ornithine cyclodeaminase, domain 1"/>
    <property type="match status" value="1"/>
</dbReference>
<dbReference type="FunFam" id="3.40.50.720:FF:000311">
    <property type="entry name" value="Ornithine cyclodeaminase"/>
    <property type="match status" value="1"/>
</dbReference>
<evidence type="ECO:0000313" key="3">
    <source>
        <dbReference type="Proteomes" id="UP000182888"/>
    </source>
</evidence>
<dbReference type="InterPro" id="IPR036291">
    <property type="entry name" value="NAD(P)-bd_dom_sf"/>
</dbReference>
<dbReference type="InterPro" id="IPR023401">
    <property type="entry name" value="ODC_N"/>
</dbReference>
<dbReference type="InterPro" id="IPR003462">
    <property type="entry name" value="ODC_Mu_crystall"/>
</dbReference>
<protein>
    <recommendedName>
        <fullName evidence="4">Ornithine cyclodeaminase</fullName>
    </recommendedName>
</protein>
<dbReference type="PANTHER" id="PTHR13812">
    <property type="entry name" value="KETIMINE REDUCTASE MU-CRYSTALLIN"/>
    <property type="match status" value="1"/>
</dbReference>
<dbReference type="PIRSF" id="PIRSF001439">
    <property type="entry name" value="CryM"/>
    <property type="match status" value="1"/>
</dbReference>
<dbReference type="SUPFAM" id="SSF51735">
    <property type="entry name" value="NAD(P)-binding Rossmann-fold domains"/>
    <property type="match status" value="1"/>
</dbReference>
<dbReference type="EMBL" id="CCND01000051">
    <property type="protein sequence ID" value="CDX63120.1"/>
    <property type="molecule type" value="Genomic_DNA"/>
</dbReference>
<evidence type="ECO:0000313" key="2">
    <source>
        <dbReference type="EMBL" id="CDX63120.1"/>
    </source>
</evidence>
<reference evidence="3" key="1">
    <citation type="submission" date="2014-08" db="EMBL/GenBank/DDBJ databases">
        <authorList>
            <person name="Edwards T."/>
        </authorList>
    </citation>
    <scope>NUCLEOTIDE SEQUENCE [LARGE SCALE GENOMIC DNA]</scope>
</reference>
<sequence>MLTVSAAEVDRALTFPGLIETLRTAFREGAVQPVRHHHGVERPDGAASTLLLMPAWTDFNAAGTSAGGHIGVKIVTVSPDNNAIGKPAVMGLYLLLDGVTGEPQALIDGQRLTQWRTACASALAASYLARKDASRLLVIGAGALSPFLAKAHSAVRPITSIRIWNRTPANAEKVAAALRAEGLPANAAGDLDAELAEADIVASATISNTPLVKGALLKPGAHVDLVGGFTPTMRESDDEAIKRARVYVDTRAGATKEAGDIVQPLAAGVLKPEAIVADLHELARGEKQGRQSDSEITLFKSVGAALEDLAAGIAVYKALKEAVGIGQ</sequence>
<gene>
    <name evidence="2" type="ORF">MPL1032_80143</name>
</gene>
<dbReference type="Proteomes" id="UP000182888">
    <property type="component" value="Unassembled WGS sequence"/>
</dbReference>
<dbReference type="GO" id="GO:0005737">
    <property type="term" value="C:cytoplasm"/>
    <property type="evidence" value="ECO:0007669"/>
    <property type="project" value="TreeGrafter"/>
</dbReference>
<evidence type="ECO:0000256" key="1">
    <source>
        <dbReference type="ARBA" id="ARBA00008903"/>
    </source>
</evidence>
<dbReference type="AlphaFoldDB" id="A0A0K2W7M5"/>
<dbReference type="GO" id="GO:0016491">
    <property type="term" value="F:oxidoreductase activity"/>
    <property type="evidence" value="ECO:0007669"/>
    <property type="project" value="UniProtKB-ARBA"/>
</dbReference>
<dbReference type="Gene3D" id="3.40.50.720">
    <property type="entry name" value="NAD(P)-binding Rossmann-like Domain"/>
    <property type="match status" value="1"/>
</dbReference>
<accession>A0A0K2W7M5</accession>
<dbReference type="Pfam" id="PF02423">
    <property type="entry name" value="OCD_Mu_crystall"/>
    <property type="match status" value="1"/>
</dbReference>
<dbReference type="NCBIfam" id="NF004793">
    <property type="entry name" value="PRK06141.1"/>
    <property type="match status" value="1"/>
</dbReference>
<proteinExistence type="inferred from homology"/>